<evidence type="ECO:0000256" key="1">
    <source>
        <dbReference type="ARBA" id="ARBA00012513"/>
    </source>
</evidence>
<evidence type="ECO:0000256" key="8">
    <source>
        <dbReference type="ARBA" id="ARBA00048679"/>
    </source>
</evidence>
<dbReference type="RefSeq" id="WP_194027870.1">
    <property type="nucleotide sequence ID" value="NZ_JADEWZ010000003.1"/>
</dbReference>
<keyword evidence="2" id="KW-0723">Serine/threonine-protein kinase</keyword>
<proteinExistence type="predicted"/>
<evidence type="ECO:0000256" key="5">
    <source>
        <dbReference type="ARBA" id="ARBA00022777"/>
    </source>
</evidence>
<evidence type="ECO:0000256" key="10">
    <source>
        <dbReference type="SAM" id="Phobius"/>
    </source>
</evidence>
<comment type="catalytic activity">
    <reaction evidence="7">
        <text>L-threonyl-[protein] + ATP = O-phospho-L-threonyl-[protein] + ADP + H(+)</text>
        <dbReference type="Rhea" id="RHEA:46608"/>
        <dbReference type="Rhea" id="RHEA-COMP:11060"/>
        <dbReference type="Rhea" id="RHEA-COMP:11605"/>
        <dbReference type="ChEBI" id="CHEBI:15378"/>
        <dbReference type="ChEBI" id="CHEBI:30013"/>
        <dbReference type="ChEBI" id="CHEBI:30616"/>
        <dbReference type="ChEBI" id="CHEBI:61977"/>
        <dbReference type="ChEBI" id="CHEBI:456216"/>
        <dbReference type="EC" id="2.7.11.1"/>
    </reaction>
</comment>
<dbReference type="PANTHER" id="PTHR24363:SF0">
    <property type="entry name" value="SERINE_THREONINE KINASE LIKE DOMAIN CONTAINING 1"/>
    <property type="match status" value="1"/>
</dbReference>
<comment type="catalytic activity">
    <reaction evidence="8">
        <text>L-seryl-[protein] + ATP = O-phospho-L-seryl-[protein] + ADP + H(+)</text>
        <dbReference type="Rhea" id="RHEA:17989"/>
        <dbReference type="Rhea" id="RHEA-COMP:9863"/>
        <dbReference type="Rhea" id="RHEA-COMP:11604"/>
        <dbReference type="ChEBI" id="CHEBI:15378"/>
        <dbReference type="ChEBI" id="CHEBI:29999"/>
        <dbReference type="ChEBI" id="CHEBI:30616"/>
        <dbReference type="ChEBI" id="CHEBI:83421"/>
        <dbReference type="ChEBI" id="CHEBI:456216"/>
        <dbReference type="EC" id="2.7.11.1"/>
    </reaction>
</comment>
<keyword evidence="10" id="KW-0472">Membrane</keyword>
<keyword evidence="10" id="KW-0812">Transmembrane</keyword>
<dbReference type="Proteomes" id="UP000654482">
    <property type="component" value="Unassembled WGS sequence"/>
</dbReference>
<dbReference type="EC" id="2.7.11.1" evidence="1"/>
<feature type="transmembrane region" description="Helical" evidence="10">
    <location>
        <begin position="314"/>
        <end position="335"/>
    </location>
</feature>
<dbReference type="PROSITE" id="PS00108">
    <property type="entry name" value="PROTEIN_KINASE_ST"/>
    <property type="match status" value="1"/>
</dbReference>
<dbReference type="SUPFAM" id="SSF56112">
    <property type="entry name" value="Protein kinase-like (PK-like)"/>
    <property type="match status" value="1"/>
</dbReference>
<gene>
    <name evidence="12" type="ORF">IQ249_02600</name>
</gene>
<evidence type="ECO:0000313" key="12">
    <source>
        <dbReference type="EMBL" id="MBE9114777.1"/>
    </source>
</evidence>
<dbReference type="GO" id="GO:0005524">
    <property type="term" value="F:ATP binding"/>
    <property type="evidence" value="ECO:0007669"/>
    <property type="project" value="UniProtKB-KW"/>
</dbReference>
<keyword evidence="3" id="KW-0808">Transferase</keyword>
<evidence type="ECO:0000256" key="3">
    <source>
        <dbReference type="ARBA" id="ARBA00022679"/>
    </source>
</evidence>
<reference evidence="12" key="1">
    <citation type="submission" date="2020-10" db="EMBL/GenBank/DDBJ databases">
        <authorList>
            <person name="Castelo-Branco R."/>
            <person name="Eusebio N."/>
            <person name="Adriana R."/>
            <person name="Vieira A."/>
            <person name="Brugerolle De Fraissinette N."/>
            <person name="Rezende De Castro R."/>
            <person name="Schneider M.P."/>
            <person name="Vasconcelos V."/>
            <person name="Leao P.N."/>
        </authorList>
    </citation>
    <scope>NUCLEOTIDE SEQUENCE</scope>
    <source>
        <strain evidence="12">LEGE 07157</strain>
    </source>
</reference>
<keyword evidence="4" id="KW-0547">Nucleotide-binding</keyword>
<feature type="region of interest" description="Disordered" evidence="9">
    <location>
        <begin position="499"/>
        <end position="536"/>
    </location>
</feature>
<dbReference type="AlphaFoldDB" id="A0A8J7AWK9"/>
<sequence length="536" mass="59422">MSLCINPKCAQPDCEENRDRAVCASCNSELILREGYRVVRLLSDATGFGTIYEASDRGEPKILKVLKVHNTKAIELFQQEAQVLSRLDHPGTPKIDDYFTWKPKGSDTELYCLVMEKIQGKNLQQWFKENPPIDEEQAKDWLKQLVNILGCVHQEHYFHRDIKPANIMLRPNGKLVLIDFGTAREMTATYLSKVGDGSGVTSIASAGYTPLEQNNGKAVPQSDFYALGRTFVYLLTGKSPTEFDEDPRSGNLIWRDSAERNFGSLGDLIDELMAPFPGNRPQNTRVIKERLAQIDRENPQDRDAFEENHRGKKFWLAGAVVLLILIFGGGARLLFAPSPSTLTPLSLNSVGKFLERIMRANLNEPTPDVPSPVPSAIAPNAIPDTLPQAPSLTSTDKGVALELSVLEELGGFTRLAVTLTNNSPRTIKFLWSDWVLQNEKEQTLSALQEGLKLELQPNEQTSGTLKIPSNVLTDSQEVSLFVTDLNKTLTLEIPQIPITEPQEPVVNPSPIDESPQPEPIVSPSPLQSPQPTESPI</sequence>
<evidence type="ECO:0000259" key="11">
    <source>
        <dbReference type="PROSITE" id="PS50011"/>
    </source>
</evidence>
<evidence type="ECO:0000256" key="6">
    <source>
        <dbReference type="ARBA" id="ARBA00022840"/>
    </source>
</evidence>
<dbReference type="Pfam" id="PF00069">
    <property type="entry name" value="Pkinase"/>
    <property type="match status" value="1"/>
</dbReference>
<accession>A0A8J7AWK9</accession>
<dbReference type="SMART" id="SM00220">
    <property type="entry name" value="S_TKc"/>
    <property type="match status" value="1"/>
</dbReference>
<evidence type="ECO:0000313" key="13">
    <source>
        <dbReference type="Proteomes" id="UP000654482"/>
    </source>
</evidence>
<dbReference type="PROSITE" id="PS50011">
    <property type="entry name" value="PROTEIN_KINASE_DOM"/>
    <property type="match status" value="1"/>
</dbReference>
<evidence type="ECO:0000256" key="2">
    <source>
        <dbReference type="ARBA" id="ARBA00022527"/>
    </source>
</evidence>
<organism evidence="12 13">
    <name type="scientific">Lusitaniella coriacea LEGE 07157</name>
    <dbReference type="NCBI Taxonomy" id="945747"/>
    <lineage>
        <taxon>Bacteria</taxon>
        <taxon>Bacillati</taxon>
        <taxon>Cyanobacteriota</taxon>
        <taxon>Cyanophyceae</taxon>
        <taxon>Spirulinales</taxon>
        <taxon>Lusitaniellaceae</taxon>
        <taxon>Lusitaniella</taxon>
    </lineage>
</organism>
<evidence type="ECO:0000256" key="9">
    <source>
        <dbReference type="SAM" id="MobiDB-lite"/>
    </source>
</evidence>
<dbReference type="GO" id="GO:0004674">
    <property type="term" value="F:protein serine/threonine kinase activity"/>
    <property type="evidence" value="ECO:0007669"/>
    <property type="project" value="UniProtKB-KW"/>
</dbReference>
<dbReference type="Gene3D" id="3.30.200.20">
    <property type="entry name" value="Phosphorylase Kinase, domain 1"/>
    <property type="match status" value="1"/>
</dbReference>
<feature type="domain" description="Protein kinase" evidence="11">
    <location>
        <begin position="37"/>
        <end position="292"/>
    </location>
</feature>
<evidence type="ECO:0000256" key="4">
    <source>
        <dbReference type="ARBA" id="ARBA00022741"/>
    </source>
</evidence>
<feature type="compositionally biased region" description="Pro residues" evidence="9">
    <location>
        <begin position="516"/>
        <end position="536"/>
    </location>
</feature>
<dbReference type="InterPro" id="IPR008271">
    <property type="entry name" value="Ser/Thr_kinase_AS"/>
</dbReference>
<keyword evidence="5 12" id="KW-0418">Kinase</keyword>
<evidence type="ECO:0000256" key="7">
    <source>
        <dbReference type="ARBA" id="ARBA00047899"/>
    </source>
</evidence>
<dbReference type="InterPro" id="IPR000719">
    <property type="entry name" value="Prot_kinase_dom"/>
</dbReference>
<keyword evidence="6" id="KW-0067">ATP-binding</keyword>
<dbReference type="EMBL" id="JADEWZ010000003">
    <property type="protein sequence ID" value="MBE9114777.1"/>
    <property type="molecule type" value="Genomic_DNA"/>
</dbReference>
<dbReference type="PANTHER" id="PTHR24363">
    <property type="entry name" value="SERINE/THREONINE PROTEIN KINASE"/>
    <property type="match status" value="1"/>
</dbReference>
<protein>
    <recommendedName>
        <fullName evidence="1">non-specific serine/threonine protein kinase</fullName>
        <ecNumber evidence="1">2.7.11.1</ecNumber>
    </recommendedName>
</protein>
<comment type="caution">
    <text evidence="12">The sequence shown here is derived from an EMBL/GenBank/DDBJ whole genome shotgun (WGS) entry which is preliminary data.</text>
</comment>
<dbReference type="Gene3D" id="1.10.510.10">
    <property type="entry name" value="Transferase(Phosphotransferase) domain 1"/>
    <property type="match status" value="1"/>
</dbReference>
<name>A0A8J7AWK9_9CYAN</name>
<dbReference type="InterPro" id="IPR011009">
    <property type="entry name" value="Kinase-like_dom_sf"/>
</dbReference>
<keyword evidence="13" id="KW-1185">Reference proteome</keyword>
<keyword evidence="10" id="KW-1133">Transmembrane helix</keyword>
<dbReference type="CDD" id="cd14014">
    <property type="entry name" value="STKc_PknB_like"/>
    <property type="match status" value="1"/>
</dbReference>